<keyword evidence="2" id="KW-1185">Reference proteome</keyword>
<proteinExistence type="predicted"/>
<comment type="caution">
    <text evidence="1">The sequence shown here is derived from an EMBL/GenBank/DDBJ whole genome shotgun (WGS) entry which is preliminary data.</text>
</comment>
<feature type="non-terminal residue" evidence="1">
    <location>
        <position position="1"/>
    </location>
</feature>
<dbReference type="AlphaFoldDB" id="A0AAQ4ELP8"/>
<evidence type="ECO:0000313" key="2">
    <source>
        <dbReference type="Proteomes" id="UP001321473"/>
    </source>
</evidence>
<name>A0AAQ4ELP8_AMBAM</name>
<reference evidence="1 2" key="1">
    <citation type="journal article" date="2023" name="Arcadia Sci">
        <title>De novo assembly of a long-read Amblyomma americanum tick genome.</title>
        <authorList>
            <person name="Chou S."/>
            <person name="Poskanzer K.E."/>
            <person name="Rollins M."/>
            <person name="Thuy-Boun P.S."/>
        </authorList>
    </citation>
    <scope>NUCLEOTIDE SEQUENCE [LARGE SCALE GENOMIC DNA]</scope>
    <source>
        <strain evidence="1">F_SG_1</strain>
        <tissue evidence="1">Salivary glands</tissue>
    </source>
</reference>
<protein>
    <submittedName>
        <fullName evidence="1">Uncharacterized protein</fullName>
    </submittedName>
</protein>
<dbReference type="Proteomes" id="UP001321473">
    <property type="component" value="Unassembled WGS sequence"/>
</dbReference>
<gene>
    <name evidence="1" type="ORF">V5799_031028</name>
</gene>
<evidence type="ECO:0000313" key="1">
    <source>
        <dbReference type="EMBL" id="KAK8775630.1"/>
    </source>
</evidence>
<sequence>EVELANAKKYEQESVTLREHLQETLDLVTRKLTVLQATDRAAVDECKNHAVSICFPFVSFLVVFNV</sequence>
<accession>A0AAQ4ELP8</accession>
<organism evidence="1 2">
    <name type="scientific">Amblyomma americanum</name>
    <name type="common">Lone star tick</name>
    <dbReference type="NCBI Taxonomy" id="6943"/>
    <lineage>
        <taxon>Eukaryota</taxon>
        <taxon>Metazoa</taxon>
        <taxon>Ecdysozoa</taxon>
        <taxon>Arthropoda</taxon>
        <taxon>Chelicerata</taxon>
        <taxon>Arachnida</taxon>
        <taxon>Acari</taxon>
        <taxon>Parasitiformes</taxon>
        <taxon>Ixodida</taxon>
        <taxon>Ixodoidea</taxon>
        <taxon>Ixodidae</taxon>
        <taxon>Amblyomminae</taxon>
        <taxon>Amblyomma</taxon>
    </lineage>
</organism>
<dbReference type="EMBL" id="JARKHS020013869">
    <property type="protein sequence ID" value="KAK8775630.1"/>
    <property type="molecule type" value="Genomic_DNA"/>
</dbReference>